<proteinExistence type="predicted"/>
<accession>A0ABQ8H478</accession>
<dbReference type="Proteomes" id="UP000827721">
    <property type="component" value="Unassembled WGS sequence"/>
</dbReference>
<keyword evidence="5" id="KW-1185">Reference proteome</keyword>
<reference evidence="4 5" key="1">
    <citation type="submission" date="2021-02" db="EMBL/GenBank/DDBJ databases">
        <title>Plant Genome Project.</title>
        <authorList>
            <person name="Zhang R.-G."/>
        </authorList>
    </citation>
    <scope>NUCLEOTIDE SEQUENCE [LARGE SCALE GENOMIC DNA]</scope>
    <source>
        <tissue evidence="4">Leaves</tissue>
    </source>
</reference>
<dbReference type="InterPro" id="IPR000008">
    <property type="entry name" value="C2_dom"/>
</dbReference>
<feature type="domain" description="C2" evidence="3">
    <location>
        <begin position="1"/>
        <end position="109"/>
    </location>
</feature>
<organism evidence="4 5">
    <name type="scientific">Xanthoceras sorbifolium</name>
    <dbReference type="NCBI Taxonomy" id="99658"/>
    <lineage>
        <taxon>Eukaryota</taxon>
        <taxon>Viridiplantae</taxon>
        <taxon>Streptophyta</taxon>
        <taxon>Embryophyta</taxon>
        <taxon>Tracheophyta</taxon>
        <taxon>Spermatophyta</taxon>
        <taxon>Magnoliopsida</taxon>
        <taxon>eudicotyledons</taxon>
        <taxon>Gunneridae</taxon>
        <taxon>Pentapetalae</taxon>
        <taxon>rosids</taxon>
        <taxon>malvids</taxon>
        <taxon>Sapindales</taxon>
        <taxon>Sapindaceae</taxon>
        <taxon>Xanthoceroideae</taxon>
        <taxon>Xanthoceras</taxon>
    </lineage>
</organism>
<dbReference type="Pfam" id="PF00168">
    <property type="entry name" value="C2"/>
    <property type="match status" value="1"/>
</dbReference>
<dbReference type="PRINTS" id="PR00360">
    <property type="entry name" value="C2DOMAIN"/>
</dbReference>
<dbReference type="InterPro" id="IPR035892">
    <property type="entry name" value="C2_domain_sf"/>
</dbReference>
<gene>
    <name evidence="4" type="ORF">JRO89_XS14G0068200</name>
</gene>
<dbReference type="SMART" id="SM00239">
    <property type="entry name" value="C2"/>
    <property type="match status" value="1"/>
</dbReference>
<dbReference type="PROSITE" id="PS50004">
    <property type="entry name" value="C2"/>
    <property type="match status" value="1"/>
</dbReference>
<name>A0ABQ8H478_9ROSI</name>
<dbReference type="Gene3D" id="2.60.40.150">
    <property type="entry name" value="C2 domain"/>
    <property type="match status" value="1"/>
</dbReference>
<dbReference type="EMBL" id="JAFEMO010000014">
    <property type="protein sequence ID" value="KAH7548109.1"/>
    <property type="molecule type" value="Genomic_DNA"/>
</dbReference>
<comment type="caution">
    <text evidence="4">The sequence shown here is derived from an EMBL/GenBank/DDBJ whole genome shotgun (WGS) entry which is preliminary data.</text>
</comment>
<evidence type="ECO:0000313" key="4">
    <source>
        <dbReference type="EMBL" id="KAH7548109.1"/>
    </source>
</evidence>
<dbReference type="CDD" id="cd04049">
    <property type="entry name" value="C2_putative_Elicitor-responsive_gene"/>
    <property type="match status" value="1"/>
</dbReference>
<sequence>MATGLMEVQLVGAKGLKDTDFLGKSDPYVVIQYKTQQRKSSVVRGQGKNPTWNEKFTFKVDYPGSGAPYKIILNIMDKDTFSKDDFLGQATIYVEDLLARGVEKATAELPPLKYRVVAADKTYRGEIQVGVTFTRKVEKNATEGEAVGGWKQSGF</sequence>
<dbReference type="PANTHER" id="PTHR46502">
    <property type="entry name" value="C2 DOMAIN-CONTAINING"/>
    <property type="match status" value="1"/>
</dbReference>
<keyword evidence="1" id="KW-0479">Metal-binding</keyword>
<evidence type="ECO:0000256" key="2">
    <source>
        <dbReference type="ARBA" id="ARBA00022837"/>
    </source>
</evidence>
<dbReference type="SUPFAM" id="SSF49562">
    <property type="entry name" value="C2 domain (Calcium/lipid-binding domain, CaLB)"/>
    <property type="match status" value="1"/>
</dbReference>
<evidence type="ECO:0000259" key="3">
    <source>
        <dbReference type="PROSITE" id="PS50004"/>
    </source>
</evidence>
<dbReference type="PANTHER" id="PTHR46502:SF15">
    <property type="entry name" value="16 KDA PHLOEM PROTEIN 1"/>
    <property type="match status" value="1"/>
</dbReference>
<evidence type="ECO:0000313" key="5">
    <source>
        <dbReference type="Proteomes" id="UP000827721"/>
    </source>
</evidence>
<keyword evidence="2" id="KW-0106">Calcium</keyword>
<protein>
    <recommendedName>
        <fullName evidence="3">C2 domain-containing protein</fullName>
    </recommendedName>
</protein>
<evidence type="ECO:0000256" key="1">
    <source>
        <dbReference type="ARBA" id="ARBA00022723"/>
    </source>
</evidence>